<evidence type="ECO:0000313" key="1">
    <source>
        <dbReference type="EMBL" id="KPU61938.1"/>
    </source>
</evidence>
<accession>A0A0P8XWX1</accession>
<proteinExistence type="predicted"/>
<dbReference type="EMBL" id="LJXB01000042">
    <property type="protein sequence ID" value="KPU61938.1"/>
    <property type="molecule type" value="Genomic_DNA"/>
</dbReference>
<name>A0A0P8XWX1_PSEFL</name>
<sequence length="96" mass="11666">MINFTDQRQCSWVVAHCQLWQRSPRRYWLFSESEASREHRRFFRLFFRISWGKSERYDQISHKKSLDRVNQPVKSTAIFPSKKHISGMVTVDDFIL</sequence>
<reference evidence="1 2" key="1">
    <citation type="submission" date="2015-09" db="EMBL/GenBank/DDBJ databases">
        <authorList>
            <person name="Jackson K.R."/>
            <person name="Lunt B.L."/>
            <person name="Fisher J.N.B."/>
            <person name="Gardner A.V."/>
            <person name="Bailey M.E."/>
            <person name="Deus L.M."/>
            <person name="Earl A.S."/>
            <person name="Gibby P.D."/>
            <person name="Hartmann K.A."/>
            <person name="Liu J.E."/>
            <person name="Manci A.M."/>
            <person name="Nielsen D.A."/>
            <person name="Solomon M.B."/>
            <person name="Breakwell D.P."/>
            <person name="Burnett S.H."/>
            <person name="Grose J.H."/>
        </authorList>
    </citation>
    <scope>NUCLEOTIDE SEQUENCE [LARGE SCALE GENOMIC DNA]</scope>
    <source>
        <strain evidence="1 2">S613</strain>
    </source>
</reference>
<organism evidence="1 2">
    <name type="scientific">Pseudomonas fluorescens</name>
    <dbReference type="NCBI Taxonomy" id="294"/>
    <lineage>
        <taxon>Bacteria</taxon>
        <taxon>Pseudomonadati</taxon>
        <taxon>Pseudomonadota</taxon>
        <taxon>Gammaproteobacteria</taxon>
        <taxon>Pseudomonadales</taxon>
        <taxon>Pseudomonadaceae</taxon>
        <taxon>Pseudomonas</taxon>
    </lineage>
</organism>
<protein>
    <submittedName>
        <fullName evidence="1">Uncharacterized protein</fullName>
    </submittedName>
</protein>
<dbReference type="PATRIC" id="fig|294.162.peg.284"/>
<dbReference type="Proteomes" id="UP000050349">
    <property type="component" value="Unassembled WGS sequence"/>
</dbReference>
<dbReference type="AlphaFoldDB" id="A0A0P8XWX1"/>
<comment type="caution">
    <text evidence="1">The sequence shown here is derived from an EMBL/GenBank/DDBJ whole genome shotgun (WGS) entry which is preliminary data.</text>
</comment>
<evidence type="ECO:0000313" key="2">
    <source>
        <dbReference type="Proteomes" id="UP000050349"/>
    </source>
</evidence>
<gene>
    <name evidence="1" type="ORF">AN403_6009</name>
</gene>